<name>A0ACD3ACW8_9AGAR</name>
<organism evidence="1 2">
    <name type="scientific">Pluteus cervinus</name>
    <dbReference type="NCBI Taxonomy" id="181527"/>
    <lineage>
        <taxon>Eukaryota</taxon>
        <taxon>Fungi</taxon>
        <taxon>Dikarya</taxon>
        <taxon>Basidiomycota</taxon>
        <taxon>Agaricomycotina</taxon>
        <taxon>Agaricomycetes</taxon>
        <taxon>Agaricomycetidae</taxon>
        <taxon>Agaricales</taxon>
        <taxon>Pluteineae</taxon>
        <taxon>Pluteaceae</taxon>
        <taxon>Pluteus</taxon>
    </lineage>
</organism>
<sequence>MLVFAGIRRTSGLTPDATLISDALSPSAFSGSARPSRNGSEQFILQAGDQVIFFSVGEWRSQYWNGLEHRSRPHSMIFYLMQTSCNVRGIQKYHFRPSMVASQAFGLLRLTASAVLSSDRYIFGSKVFHADHLISSACASLIYVRVQDAASLGKADFLSYRSRCSVLS</sequence>
<gene>
    <name evidence="1" type="ORF">BDN72DRAFT_320008</name>
</gene>
<protein>
    <submittedName>
        <fullName evidence="1">Uncharacterized protein</fullName>
    </submittedName>
</protein>
<proteinExistence type="predicted"/>
<evidence type="ECO:0000313" key="1">
    <source>
        <dbReference type="EMBL" id="TFK63510.1"/>
    </source>
</evidence>
<keyword evidence="2" id="KW-1185">Reference proteome</keyword>
<accession>A0ACD3ACW8</accession>
<reference evidence="1 2" key="1">
    <citation type="journal article" date="2019" name="Nat. Ecol. Evol.">
        <title>Megaphylogeny resolves global patterns of mushroom evolution.</title>
        <authorList>
            <person name="Varga T."/>
            <person name="Krizsan K."/>
            <person name="Foldi C."/>
            <person name="Dima B."/>
            <person name="Sanchez-Garcia M."/>
            <person name="Sanchez-Ramirez S."/>
            <person name="Szollosi G.J."/>
            <person name="Szarkandi J.G."/>
            <person name="Papp V."/>
            <person name="Albert L."/>
            <person name="Andreopoulos W."/>
            <person name="Angelini C."/>
            <person name="Antonin V."/>
            <person name="Barry K.W."/>
            <person name="Bougher N.L."/>
            <person name="Buchanan P."/>
            <person name="Buyck B."/>
            <person name="Bense V."/>
            <person name="Catcheside P."/>
            <person name="Chovatia M."/>
            <person name="Cooper J."/>
            <person name="Damon W."/>
            <person name="Desjardin D."/>
            <person name="Finy P."/>
            <person name="Geml J."/>
            <person name="Haridas S."/>
            <person name="Hughes K."/>
            <person name="Justo A."/>
            <person name="Karasinski D."/>
            <person name="Kautmanova I."/>
            <person name="Kiss B."/>
            <person name="Kocsube S."/>
            <person name="Kotiranta H."/>
            <person name="LaButti K.M."/>
            <person name="Lechner B.E."/>
            <person name="Liimatainen K."/>
            <person name="Lipzen A."/>
            <person name="Lukacs Z."/>
            <person name="Mihaltcheva S."/>
            <person name="Morgado L.N."/>
            <person name="Niskanen T."/>
            <person name="Noordeloos M.E."/>
            <person name="Ohm R.A."/>
            <person name="Ortiz-Santana B."/>
            <person name="Ovrebo C."/>
            <person name="Racz N."/>
            <person name="Riley R."/>
            <person name="Savchenko A."/>
            <person name="Shiryaev A."/>
            <person name="Soop K."/>
            <person name="Spirin V."/>
            <person name="Szebenyi C."/>
            <person name="Tomsovsky M."/>
            <person name="Tulloss R.E."/>
            <person name="Uehling J."/>
            <person name="Grigoriev I.V."/>
            <person name="Vagvolgyi C."/>
            <person name="Papp T."/>
            <person name="Martin F.M."/>
            <person name="Miettinen O."/>
            <person name="Hibbett D.S."/>
            <person name="Nagy L.G."/>
        </authorList>
    </citation>
    <scope>NUCLEOTIDE SEQUENCE [LARGE SCALE GENOMIC DNA]</scope>
    <source>
        <strain evidence="1 2">NL-1719</strain>
    </source>
</reference>
<evidence type="ECO:0000313" key="2">
    <source>
        <dbReference type="Proteomes" id="UP000308600"/>
    </source>
</evidence>
<dbReference type="EMBL" id="ML208519">
    <property type="protein sequence ID" value="TFK63510.1"/>
    <property type="molecule type" value="Genomic_DNA"/>
</dbReference>
<dbReference type="Proteomes" id="UP000308600">
    <property type="component" value="Unassembled WGS sequence"/>
</dbReference>